<dbReference type="Gene3D" id="1.10.150.300">
    <property type="entry name" value="TGS-like domain"/>
    <property type="match status" value="1"/>
</dbReference>
<keyword evidence="4" id="KW-0460">Magnesium</keyword>
<dbReference type="GO" id="GO:0005524">
    <property type="term" value="F:ATP binding"/>
    <property type="evidence" value="ECO:0007669"/>
    <property type="project" value="UniProtKB-KW"/>
</dbReference>
<dbReference type="EMBL" id="PCRS01000006">
    <property type="protein sequence ID" value="PIP25143.1"/>
    <property type="molecule type" value="Genomic_DNA"/>
</dbReference>
<gene>
    <name evidence="6" type="ORF">COX34_00365</name>
</gene>
<dbReference type="Gene3D" id="3.10.20.30">
    <property type="match status" value="2"/>
</dbReference>
<dbReference type="Pfam" id="PF06071">
    <property type="entry name" value="YchF-GTPase_C"/>
    <property type="match status" value="1"/>
</dbReference>
<dbReference type="InterPro" id="IPR027417">
    <property type="entry name" value="P-loop_NTPase"/>
</dbReference>
<dbReference type="PROSITE" id="PS51710">
    <property type="entry name" value="G_OBG"/>
    <property type="match status" value="1"/>
</dbReference>
<feature type="domain" description="OBG-type G" evidence="5">
    <location>
        <begin position="3"/>
        <end position="255"/>
    </location>
</feature>
<keyword evidence="3" id="KW-0067">ATP-binding</keyword>
<keyword evidence="2" id="KW-0547">Nucleotide-binding</keyword>
<dbReference type="PRINTS" id="PR00326">
    <property type="entry name" value="GTP1OBG"/>
</dbReference>
<dbReference type="GO" id="GO:0005737">
    <property type="term" value="C:cytoplasm"/>
    <property type="evidence" value="ECO:0007669"/>
    <property type="project" value="TreeGrafter"/>
</dbReference>
<organism evidence="6 7">
    <name type="scientific">Candidatus Nealsonbacteria bacterium CG23_combo_of_CG06-09_8_20_14_all_36_12</name>
    <dbReference type="NCBI Taxonomy" id="1974718"/>
    <lineage>
        <taxon>Bacteria</taxon>
        <taxon>Candidatus Nealsoniibacteriota</taxon>
    </lineage>
</organism>
<dbReference type="Proteomes" id="UP000228681">
    <property type="component" value="Unassembled WGS sequence"/>
</dbReference>
<dbReference type="PANTHER" id="PTHR23305">
    <property type="entry name" value="OBG GTPASE FAMILY"/>
    <property type="match status" value="1"/>
</dbReference>
<dbReference type="Gene3D" id="3.40.50.300">
    <property type="entry name" value="P-loop containing nucleotide triphosphate hydrolases"/>
    <property type="match status" value="1"/>
</dbReference>
<dbReference type="SUPFAM" id="SSF81271">
    <property type="entry name" value="TGS-like"/>
    <property type="match status" value="2"/>
</dbReference>
<dbReference type="InterPro" id="IPR013029">
    <property type="entry name" value="YchF_C"/>
</dbReference>
<dbReference type="NCBIfam" id="TIGR00092">
    <property type="entry name" value="redox-regulated ATPase YchF"/>
    <property type="match status" value="1"/>
</dbReference>
<evidence type="ECO:0000256" key="4">
    <source>
        <dbReference type="ARBA" id="ARBA00022842"/>
    </source>
</evidence>
<dbReference type="GO" id="GO:0046872">
    <property type="term" value="F:metal ion binding"/>
    <property type="evidence" value="ECO:0007669"/>
    <property type="project" value="UniProtKB-KW"/>
</dbReference>
<proteinExistence type="predicted"/>
<dbReference type="InterPro" id="IPR012676">
    <property type="entry name" value="TGS-like"/>
</dbReference>
<protein>
    <submittedName>
        <fullName evidence="6">Redox-regulated ATPase YchF</fullName>
    </submittedName>
</protein>
<comment type="caution">
    <text evidence="6">The sequence shown here is derived from an EMBL/GenBank/DDBJ whole genome shotgun (WGS) entry which is preliminary data.</text>
</comment>
<dbReference type="AlphaFoldDB" id="A0A2G9Z2G9"/>
<accession>A0A2G9Z2G9</accession>
<dbReference type="GO" id="GO:0016887">
    <property type="term" value="F:ATP hydrolysis activity"/>
    <property type="evidence" value="ECO:0007669"/>
    <property type="project" value="InterPro"/>
</dbReference>
<evidence type="ECO:0000256" key="2">
    <source>
        <dbReference type="ARBA" id="ARBA00022741"/>
    </source>
</evidence>
<name>A0A2G9Z2G9_9BACT</name>
<dbReference type="InterPro" id="IPR023192">
    <property type="entry name" value="TGS-like_dom_sf"/>
</dbReference>
<evidence type="ECO:0000256" key="3">
    <source>
        <dbReference type="ARBA" id="ARBA00022840"/>
    </source>
</evidence>
<dbReference type="SUPFAM" id="SSF52540">
    <property type="entry name" value="P-loop containing nucleoside triphosphate hydrolases"/>
    <property type="match status" value="1"/>
</dbReference>
<dbReference type="Pfam" id="PF01926">
    <property type="entry name" value="MMR_HSR1"/>
    <property type="match status" value="1"/>
</dbReference>
<keyword evidence="1" id="KW-0479">Metal-binding</keyword>
<dbReference type="PIRSF" id="PIRSF006641">
    <property type="entry name" value="CHP00092"/>
    <property type="match status" value="1"/>
</dbReference>
<reference evidence="6 7" key="1">
    <citation type="submission" date="2017-09" db="EMBL/GenBank/DDBJ databases">
        <title>Depth-based differentiation of microbial function through sediment-hosted aquifers and enrichment of novel symbionts in the deep terrestrial subsurface.</title>
        <authorList>
            <person name="Probst A.J."/>
            <person name="Ladd B."/>
            <person name="Jarett J.K."/>
            <person name="Geller-Mcgrath D.E."/>
            <person name="Sieber C.M."/>
            <person name="Emerson J.B."/>
            <person name="Anantharaman K."/>
            <person name="Thomas B.C."/>
            <person name="Malmstrom R."/>
            <person name="Stieglmeier M."/>
            <person name="Klingl A."/>
            <person name="Woyke T."/>
            <person name="Ryan C.M."/>
            <person name="Banfield J.F."/>
        </authorList>
    </citation>
    <scope>NUCLEOTIDE SEQUENCE [LARGE SCALE GENOMIC DNA]</scope>
    <source>
        <strain evidence="6">CG23_combo_of_CG06-09_8_20_14_all_36_12</strain>
    </source>
</reference>
<dbReference type="InterPro" id="IPR004396">
    <property type="entry name" value="ATPase_YchF/OLA1"/>
</dbReference>
<evidence type="ECO:0000259" key="5">
    <source>
        <dbReference type="PROSITE" id="PS51710"/>
    </source>
</evidence>
<dbReference type="PANTHER" id="PTHR23305:SF18">
    <property type="entry name" value="OBG-TYPE G DOMAIN-CONTAINING PROTEIN"/>
    <property type="match status" value="1"/>
</dbReference>
<dbReference type="InterPro" id="IPR031167">
    <property type="entry name" value="G_OBG"/>
</dbReference>
<dbReference type="InterPro" id="IPR012675">
    <property type="entry name" value="Beta-grasp_dom_sf"/>
</dbReference>
<evidence type="ECO:0000313" key="7">
    <source>
        <dbReference type="Proteomes" id="UP000228681"/>
    </source>
</evidence>
<evidence type="ECO:0000256" key="1">
    <source>
        <dbReference type="ARBA" id="ARBA00022723"/>
    </source>
</evidence>
<sequence>MSFSMGIVGLPNVGKSTLFKALTKKQVDIAAYPFTTISPNVGVVPVPDERLEKIAEIVKPEKITPTVIEFVDIAGLVKGAYKGEGLGNQFLARIRECDAILELLRGFEDPKVENVLREVNPLEEIEVIKTELLMKDLETLDGLIQKMEKDSKRDKGILKKFELLKIIKNEVSQGKSISEVNLSEEEKVEIKEYQLLTTKPVIYVLNFNKQEGVLPQFKEKFRTTIQKLPPEVLLVDLKFEEELSEFPEEEARQLRSGFSSPLESIIIICYNVLDLITFYTIVGLKETRAWTLKKGSNALEASGKIHSDFQEKFIKADVIPWQKLITVGSWQNAREKGWTPPTHRPSDVSAWAIAREKGWIKIVGKDYVVQDGDIIEFKI</sequence>
<evidence type="ECO:0000313" key="6">
    <source>
        <dbReference type="EMBL" id="PIP25143.1"/>
    </source>
</evidence>
<dbReference type="GO" id="GO:0005525">
    <property type="term" value="F:GTP binding"/>
    <property type="evidence" value="ECO:0007669"/>
    <property type="project" value="InterPro"/>
</dbReference>
<dbReference type="InterPro" id="IPR006073">
    <property type="entry name" value="GTP-bd"/>
</dbReference>